<dbReference type="AlphaFoldDB" id="X1CHW7"/>
<gene>
    <name evidence="1" type="ORF">S01H4_51790</name>
</gene>
<dbReference type="Gene3D" id="3.90.25.10">
    <property type="entry name" value="UDP-galactose 4-epimerase, domain 1"/>
    <property type="match status" value="1"/>
</dbReference>
<feature type="non-terminal residue" evidence="1">
    <location>
        <position position="1"/>
    </location>
</feature>
<comment type="caution">
    <text evidence="1">The sequence shown here is derived from an EMBL/GenBank/DDBJ whole genome shotgun (WGS) entry which is preliminary data.</text>
</comment>
<accession>X1CHW7</accession>
<dbReference type="EMBL" id="BART01029532">
    <property type="protein sequence ID" value="GAH07906.1"/>
    <property type="molecule type" value="Genomic_DNA"/>
</dbReference>
<protein>
    <submittedName>
        <fullName evidence="1">Uncharacterized protein</fullName>
    </submittedName>
</protein>
<organism evidence="1">
    <name type="scientific">marine sediment metagenome</name>
    <dbReference type="NCBI Taxonomy" id="412755"/>
    <lineage>
        <taxon>unclassified sequences</taxon>
        <taxon>metagenomes</taxon>
        <taxon>ecological metagenomes</taxon>
    </lineage>
</organism>
<proteinExistence type="predicted"/>
<reference evidence="1" key="1">
    <citation type="journal article" date="2014" name="Front. Microbiol.">
        <title>High frequency of phylogenetically diverse reductive dehalogenase-homologous genes in deep subseafloor sedimentary metagenomes.</title>
        <authorList>
            <person name="Kawai M."/>
            <person name="Futagami T."/>
            <person name="Toyoda A."/>
            <person name="Takaki Y."/>
            <person name="Nishi S."/>
            <person name="Hori S."/>
            <person name="Arai W."/>
            <person name="Tsubouchi T."/>
            <person name="Morono Y."/>
            <person name="Uchiyama I."/>
            <person name="Ito T."/>
            <person name="Fujiyama A."/>
            <person name="Inagaki F."/>
            <person name="Takami H."/>
        </authorList>
    </citation>
    <scope>NUCLEOTIDE SEQUENCE</scope>
    <source>
        <strain evidence="1">Expedition CK06-06</strain>
    </source>
</reference>
<dbReference type="SUPFAM" id="SSF51735">
    <property type="entry name" value="NAD(P)-binding Rossmann-fold domains"/>
    <property type="match status" value="1"/>
</dbReference>
<sequence length="67" mass="8087">NLIKKVEEILNAKVNYKILNIAKNEIPEQYLDYTKAKEKLNWEPKISFENGMKKTFKWYKGFYLNSK</sequence>
<dbReference type="InterPro" id="IPR036291">
    <property type="entry name" value="NAD(P)-bd_dom_sf"/>
</dbReference>
<evidence type="ECO:0000313" key="1">
    <source>
        <dbReference type="EMBL" id="GAH07906.1"/>
    </source>
</evidence>
<name>X1CHW7_9ZZZZ</name>